<sequence>LTGQQLLNKLLAGHHQRFYDGMGMNKHVFRALVRELIRHGLRDTRHVSAEEQLVIFLY</sequence>
<dbReference type="OrthoDB" id="2430314at2759"/>
<evidence type="ECO:0000313" key="2">
    <source>
        <dbReference type="EMBL" id="OAX31065.1"/>
    </source>
</evidence>
<keyword evidence="3" id="KW-1185">Reference proteome</keyword>
<gene>
    <name evidence="2" type="ORF">K503DRAFT_655222</name>
</gene>
<feature type="non-terminal residue" evidence="2">
    <location>
        <position position="58"/>
    </location>
</feature>
<feature type="non-terminal residue" evidence="2">
    <location>
        <position position="1"/>
    </location>
</feature>
<dbReference type="AlphaFoldDB" id="A0A1B7MEP3"/>
<evidence type="ECO:0000259" key="1">
    <source>
        <dbReference type="Pfam" id="PF26138"/>
    </source>
</evidence>
<dbReference type="InParanoid" id="A0A1B7MEP3"/>
<feature type="domain" description="DUF8040" evidence="1">
    <location>
        <begin position="1"/>
        <end position="58"/>
    </location>
</feature>
<name>A0A1B7MEP3_9AGAM</name>
<evidence type="ECO:0000313" key="3">
    <source>
        <dbReference type="Proteomes" id="UP000092154"/>
    </source>
</evidence>
<dbReference type="InterPro" id="IPR058353">
    <property type="entry name" value="DUF8040"/>
</dbReference>
<reference evidence="2 3" key="1">
    <citation type="submission" date="2016-06" db="EMBL/GenBank/DDBJ databases">
        <title>Comparative genomics of the ectomycorrhizal sister species Rhizopogon vinicolor and Rhizopogon vesiculosus (Basidiomycota: Boletales) reveals a divergence of the mating type B locus.</title>
        <authorList>
            <consortium name="DOE Joint Genome Institute"/>
            <person name="Mujic A.B."/>
            <person name="Kuo A."/>
            <person name="Tritt A."/>
            <person name="Lipzen A."/>
            <person name="Chen C."/>
            <person name="Johnson J."/>
            <person name="Sharma A."/>
            <person name="Barry K."/>
            <person name="Grigoriev I.V."/>
            <person name="Spatafora J.W."/>
        </authorList>
    </citation>
    <scope>NUCLEOTIDE SEQUENCE [LARGE SCALE GENOMIC DNA]</scope>
    <source>
        <strain evidence="2 3">AM-OR11-026</strain>
    </source>
</reference>
<protein>
    <recommendedName>
        <fullName evidence="1">DUF8040 domain-containing protein</fullName>
    </recommendedName>
</protein>
<organism evidence="2 3">
    <name type="scientific">Rhizopogon vinicolor AM-OR11-026</name>
    <dbReference type="NCBI Taxonomy" id="1314800"/>
    <lineage>
        <taxon>Eukaryota</taxon>
        <taxon>Fungi</taxon>
        <taxon>Dikarya</taxon>
        <taxon>Basidiomycota</taxon>
        <taxon>Agaricomycotina</taxon>
        <taxon>Agaricomycetes</taxon>
        <taxon>Agaricomycetidae</taxon>
        <taxon>Boletales</taxon>
        <taxon>Suillineae</taxon>
        <taxon>Rhizopogonaceae</taxon>
        <taxon>Rhizopogon</taxon>
    </lineage>
</organism>
<proteinExistence type="predicted"/>
<dbReference type="STRING" id="1314800.A0A1B7MEP3"/>
<dbReference type="EMBL" id="KV449619">
    <property type="protein sequence ID" value="OAX31065.1"/>
    <property type="molecule type" value="Genomic_DNA"/>
</dbReference>
<dbReference type="Pfam" id="PF26138">
    <property type="entry name" value="DUF8040"/>
    <property type="match status" value="1"/>
</dbReference>
<dbReference type="Proteomes" id="UP000092154">
    <property type="component" value="Unassembled WGS sequence"/>
</dbReference>
<accession>A0A1B7MEP3</accession>